<dbReference type="Proteomes" id="UP000011885">
    <property type="component" value="Unassembled WGS sequence"/>
</dbReference>
<evidence type="ECO:0000313" key="9">
    <source>
        <dbReference type="Proteomes" id="UP000011885"/>
    </source>
</evidence>
<feature type="active site" description="Charge relay system" evidence="5">
    <location>
        <position position="276"/>
    </location>
</feature>
<proteinExistence type="inferred from homology"/>
<dbReference type="PROSITE" id="PS00138">
    <property type="entry name" value="SUBTILASE_SER"/>
    <property type="match status" value="1"/>
</dbReference>
<comment type="similarity">
    <text evidence="1 5 6">Belongs to the peptidase S8 family.</text>
</comment>
<name>M5UGJ6_9BACT</name>
<protein>
    <submittedName>
        <fullName evidence="8">Peptidase S8 and S53, subtilisin, kexin, sedolisin domain protein</fullName>
        <ecNumber evidence="8">3.4.-.-</ecNumber>
    </submittedName>
</protein>
<dbReference type="InterPro" id="IPR015500">
    <property type="entry name" value="Peptidase_S8_subtilisin-rel"/>
</dbReference>
<dbReference type="Gene3D" id="3.40.50.200">
    <property type="entry name" value="Peptidase S8/S53 domain"/>
    <property type="match status" value="1"/>
</dbReference>
<dbReference type="InterPro" id="IPR050131">
    <property type="entry name" value="Peptidase_S8_subtilisin-like"/>
</dbReference>
<dbReference type="PANTHER" id="PTHR43806:SF11">
    <property type="entry name" value="CEREVISIN-RELATED"/>
    <property type="match status" value="1"/>
</dbReference>
<feature type="active site" description="Charge relay system" evidence="5">
    <location>
        <position position="221"/>
    </location>
</feature>
<dbReference type="InterPro" id="IPR022398">
    <property type="entry name" value="Peptidase_S8_His-AS"/>
</dbReference>
<dbReference type="GO" id="GO:0006508">
    <property type="term" value="P:proteolysis"/>
    <property type="evidence" value="ECO:0007669"/>
    <property type="project" value="UniProtKB-KW"/>
</dbReference>
<evidence type="ECO:0000313" key="8">
    <source>
        <dbReference type="EMBL" id="EMI56966.1"/>
    </source>
</evidence>
<evidence type="ECO:0000259" key="7">
    <source>
        <dbReference type="Pfam" id="PF00082"/>
    </source>
</evidence>
<comment type="caution">
    <text evidence="8">The sequence shown here is derived from an EMBL/GenBank/DDBJ whole genome shotgun (WGS) entry which is preliminary data.</text>
</comment>
<dbReference type="PATRIC" id="fig|1263870.3.peg.1763"/>
<dbReference type="PANTHER" id="PTHR43806">
    <property type="entry name" value="PEPTIDASE S8"/>
    <property type="match status" value="1"/>
</dbReference>
<dbReference type="PROSITE" id="PS00136">
    <property type="entry name" value="SUBTILASE_ASP"/>
    <property type="match status" value="1"/>
</dbReference>
<evidence type="ECO:0000256" key="3">
    <source>
        <dbReference type="ARBA" id="ARBA00022801"/>
    </source>
</evidence>
<dbReference type="PRINTS" id="PR00723">
    <property type="entry name" value="SUBTILISIN"/>
</dbReference>
<dbReference type="Pfam" id="PF00082">
    <property type="entry name" value="Peptidase_S8"/>
    <property type="match status" value="1"/>
</dbReference>
<evidence type="ECO:0000256" key="5">
    <source>
        <dbReference type="PROSITE-ProRule" id="PRU01240"/>
    </source>
</evidence>
<reference evidence="8 9" key="1">
    <citation type="journal article" date="2013" name="Mar. Genomics">
        <title>Expression of sulfatases in Rhodopirellula baltica and the diversity of sulfatases in the genus Rhodopirellula.</title>
        <authorList>
            <person name="Wegner C.E."/>
            <person name="Richter-Heitmann T."/>
            <person name="Klindworth A."/>
            <person name="Klockow C."/>
            <person name="Richter M."/>
            <person name="Achstetter T."/>
            <person name="Glockner F.O."/>
            <person name="Harder J."/>
        </authorList>
    </citation>
    <scope>NUCLEOTIDE SEQUENCE [LARGE SCALE GENOMIC DNA]</scope>
    <source>
        <strain evidence="8 9">SM41</strain>
    </source>
</reference>
<dbReference type="PROSITE" id="PS51892">
    <property type="entry name" value="SUBTILASE"/>
    <property type="match status" value="1"/>
</dbReference>
<keyword evidence="9" id="KW-1185">Reference proteome</keyword>
<keyword evidence="3 5" id="KW-0378">Hydrolase</keyword>
<feature type="domain" description="Peptidase S8/S53" evidence="7">
    <location>
        <begin position="212"/>
        <end position="468"/>
    </location>
</feature>
<sequence>MEALEPRRLLAAIAVGNEPAGDVVEVSTSATGEFSTNVNFAPTSDAGSTLDTAADIGAMDGVRSFRGRLGWYDQSDVVRFSLDRPGDVEVELSDLTRNANVYLTDASGSLIDYSIETGLADDTVAVTLEAGEYWIAVTSTSLLTTHYTLTVSADLQPEFDRIGPSPEDGDEDNAGGVPVVSPLPDVAYYGSDREWNVNAVGAPESWAAGYTGQQVVVAVVDTGVDLDHPDLMQNLFVNPGEIPGNGLDDDQNGFVDDLHGYDFADGDNNPDDLRGHGTHVAGTIAAAANGYGATGIAPDATILPVRVLGADGSGSSNDVAAGIRYAAQMGADIINLSLGGNYSRSIDAAIEYASSLGSLVVAAAGNEAASLPGYPARFSSSNSSVISVGASSSNSALASFSNRVGDSGAVQVDAPGVGVFSTYLGGRYATLSGTSMASPHVAGLAALALSANTQLTGVQLRNLIVSGTREQASGSDSIGIANAAITVAYAAAGYTSSALPIGPVIGGASVVANSLGQAEATQRTTEAIDQYLATYQFEGNDRDDLIPERMHPAAETLVDQAGFVKSESHPQPIHHALRSIADILDVDVSGNDVSGDNDALAELSI</sequence>
<dbReference type="InterPro" id="IPR023828">
    <property type="entry name" value="Peptidase_S8_Ser-AS"/>
</dbReference>
<dbReference type="SUPFAM" id="SSF52743">
    <property type="entry name" value="Subtilisin-like"/>
    <property type="match status" value="1"/>
</dbReference>
<keyword evidence="2 5" id="KW-0645">Protease</keyword>
<evidence type="ECO:0000256" key="6">
    <source>
        <dbReference type="RuleBase" id="RU003355"/>
    </source>
</evidence>
<dbReference type="InterPro" id="IPR000209">
    <property type="entry name" value="Peptidase_S8/S53_dom"/>
</dbReference>
<dbReference type="InterPro" id="IPR036852">
    <property type="entry name" value="Peptidase_S8/S53_dom_sf"/>
</dbReference>
<evidence type="ECO:0000256" key="2">
    <source>
        <dbReference type="ARBA" id="ARBA00022670"/>
    </source>
</evidence>
<evidence type="ECO:0000256" key="1">
    <source>
        <dbReference type="ARBA" id="ARBA00011073"/>
    </source>
</evidence>
<dbReference type="EC" id="3.4.-.-" evidence="8"/>
<dbReference type="EMBL" id="ANOH01000117">
    <property type="protein sequence ID" value="EMI56966.1"/>
    <property type="molecule type" value="Genomic_DNA"/>
</dbReference>
<accession>M5UGJ6</accession>
<dbReference type="GO" id="GO:0004252">
    <property type="term" value="F:serine-type endopeptidase activity"/>
    <property type="evidence" value="ECO:0007669"/>
    <property type="project" value="UniProtKB-UniRule"/>
</dbReference>
<dbReference type="Gene3D" id="2.60.120.380">
    <property type="match status" value="1"/>
</dbReference>
<dbReference type="SUPFAM" id="SSF89260">
    <property type="entry name" value="Collagen-binding domain"/>
    <property type="match status" value="1"/>
</dbReference>
<organism evidence="8 9">
    <name type="scientific">Rhodopirellula sallentina SM41</name>
    <dbReference type="NCBI Taxonomy" id="1263870"/>
    <lineage>
        <taxon>Bacteria</taxon>
        <taxon>Pseudomonadati</taxon>
        <taxon>Planctomycetota</taxon>
        <taxon>Planctomycetia</taxon>
        <taxon>Pirellulales</taxon>
        <taxon>Pirellulaceae</taxon>
        <taxon>Rhodopirellula</taxon>
    </lineage>
</organism>
<evidence type="ECO:0000256" key="4">
    <source>
        <dbReference type="ARBA" id="ARBA00022825"/>
    </source>
</evidence>
<dbReference type="InterPro" id="IPR023827">
    <property type="entry name" value="Peptidase_S8_Asp-AS"/>
</dbReference>
<dbReference type="RefSeq" id="WP_008676213.1">
    <property type="nucleotide sequence ID" value="NZ_ANOH01000117.1"/>
</dbReference>
<feature type="active site" description="Charge relay system" evidence="5">
    <location>
        <position position="435"/>
    </location>
</feature>
<dbReference type="AlphaFoldDB" id="M5UGJ6"/>
<gene>
    <name evidence="8" type="ORF">RSSM_01647</name>
</gene>
<dbReference type="PROSITE" id="PS00137">
    <property type="entry name" value="SUBTILASE_HIS"/>
    <property type="match status" value="1"/>
</dbReference>
<keyword evidence="4 5" id="KW-0720">Serine protease</keyword>